<keyword evidence="3" id="KW-1185">Reference proteome</keyword>
<evidence type="ECO:0000313" key="3">
    <source>
        <dbReference type="Proteomes" id="UP000010931"/>
    </source>
</evidence>
<gene>
    <name evidence="2" type="ORF">STRTUCAR8_05003</name>
</gene>
<accession>L7F0B8</accession>
<proteinExistence type="predicted"/>
<dbReference type="AlphaFoldDB" id="L7F0B8"/>
<organism evidence="2 3">
    <name type="scientific">Streptomyces turgidiscabies (strain Car8)</name>
    <dbReference type="NCBI Taxonomy" id="698760"/>
    <lineage>
        <taxon>Bacteria</taxon>
        <taxon>Bacillati</taxon>
        <taxon>Actinomycetota</taxon>
        <taxon>Actinomycetes</taxon>
        <taxon>Kitasatosporales</taxon>
        <taxon>Streptomycetaceae</taxon>
        <taxon>Streptomyces</taxon>
    </lineage>
</organism>
<feature type="region of interest" description="Disordered" evidence="1">
    <location>
        <begin position="1"/>
        <end position="39"/>
    </location>
</feature>
<name>L7F0B8_STRT8</name>
<dbReference type="EMBL" id="AEJB01000428">
    <property type="protein sequence ID" value="ELP64727.1"/>
    <property type="molecule type" value="Genomic_DNA"/>
</dbReference>
<protein>
    <submittedName>
        <fullName evidence="2">Uncharacterized protein</fullName>
    </submittedName>
</protein>
<feature type="compositionally biased region" description="Polar residues" evidence="1">
    <location>
        <begin position="29"/>
        <end position="39"/>
    </location>
</feature>
<feature type="compositionally biased region" description="Basic and acidic residues" evidence="1">
    <location>
        <begin position="1"/>
        <end position="10"/>
    </location>
</feature>
<evidence type="ECO:0000313" key="2">
    <source>
        <dbReference type="EMBL" id="ELP64727.1"/>
    </source>
</evidence>
<feature type="non-terminal residue" evidence="2">
    <location>
        <position position="39"/>
    </location>
</feature>
<evidence type="ECO:0000256" key="1">
    <source>
        <dbReference type="SAM" id="MobiDB-lite"/>
    </source>
</evidence>
<comment type="caution">
    <text evidence="2">The sequence shown here is derived from an EMBL/GenBank/DDBJ whole genome shotgun (WGS) entry which is preliminary data.</text>
</comment>
<dbReference type="Proteomes" id="UP000010931">
    <property type="component" value="Unassembled WGS sequence"/>
</dbReference>
<reference evidence="2 3" key="1">
    <citation type="journal article" date="2011" name="Plasmid">
        <title>Streptomyces turgidiscabies Car8 contains a modular pathogenicity island that shares virulence genes with other actinobacterial plant pathogens.</title>
        <authorList>
            <person name="Huguet-Tapia J.C."/>
            <person name="Badger J.H."/>
            <person name="Loria R."/>
            <person name="Pettis G.S."/>
        </authorList>
    </citation>
    <scope>NUCLEOTIDE SEQUENCE [LARGE SCALE GENOMIC DNA]</scope>
    <source>
        <strain evidence="2 3">Car8</strain>
    </source>
</reference>
<sequence>MNTGHPRDVDPSITGQPHQVTGRVPDLMGNNTRTLGNRV</sequence>